<comment type="caution">
    <text evidence="4">The sequence shown here is derived from an EMBL/GenBank/DDBJ whole genome shotgun (WGS) entry which is preliminary data.</text>
</comment>
<dbReference type="PANTHER" id="PTHR42919">
    <property type="entry name" value="N-ALPHA-ACETYLTRANSFERASE"/>
    <property type="match status" value="1"/>
</dbReference>
<dbReference type="PROSITE" id="PS51186">
    <property type="entry name" value="GNAT"/>
    <property type="match status" value="1"/>
</dbReference>
<dbReference type="Proteomes" id="UP001597451">
    <property type="component" value="Unassembled WGS sequence"/>
</dbReference>
<dbReference type="InterPro" id="IPR051556">
    <property type="entry name" value="N-term/lysine_N-AcTrnsfr"/>
</dbReference>
<evidence type="ECO:0000313" key="4">
    <source>
        <dbReference type="EMBL" id="MFD2630139.1"/>
    </source>
</evidence>
<evidence type="ECO:0000256" key="1">
    <source>
        <dbReference type="ARBA" id="ARBA00022679"/>
    </source>
</evidence>
<proteinExistence type="predicted"/>
<dbReference type="EMBL" id="JBHUMX010000041">
    <property type="protein sequence ID" value="MFD2630139.1"/>
    <property type="molecule type" value="Genomic_DNA"/>
</dbReference>
<evidence type="ECO:0000313" key="5">
    <source>
        <dbReference type="Proteomes" id="UP001597451"/>
    </source>
</evidence>
<keyword evidence="1 4" id="KW-0808">Transferase</keyword>
<gene>
    <name evidence="4" type="ORF">ACFSUN_15235</name>
</gene>
<dbReference type="Pfam" id="PF00583">
    <property type="entry name" value="Acetyltransf_1"/>
    <property type="match status" value="1"/>
</dbReference>
<feature type="domain" description="N-acetyltransferase" evidence="3">
    <location>
        <begin position="1"/>
        <end position="193"/>
    </location>
</feature>
<organism evidence="4 5">
    <name type="scientific">Oceanobacillus kapialis</name>
    <dbReference type="NCBI Taxonomy" id="481353"/>
    <lineage>
        <taxon>Bacteria</taxon>
        <taxon>Bacillati</taxon>
        <taxon>Bacillota</taxon>
        <taxon>Bacilli</taxon>
        <taxon>Bacillales</taxon>
        <taxon>Bacillaceae</taxon>
        <taxon>Oceanobacillus</taxon>
    </lineage>
</organism>
<accession>A0ABW5Q3P7</accession>
<dbReference type="PANTHER" id="PTHR42919:SF8">
    <property type="entry name" value="N-ALPHA-ACETYLTRANSFERASE 50"/>
    <property type="match status" value="1"/>
</dbReference>
<keyword evidence="5" id="KW-1185">Reference proteome</keyword>
<dbReference type="InterPro" id="IPR016181">
    <property type="entry name" value="Acyl_CoA_acyltransferase"/>
</dbReference>
<dbReference type="Gene3D" id="3.40.630.30">
    <property type="match status" value="1"/>
</dbReference>
<evidence type="ECO:0000256" key="2">
    <source>
        <dbReference type="ARBA" id="ARBA00023315"/>
    </source>
</evidence>
<name>A0ABW5Q3P7_9BACI</name>
<dbReference type="InterPro" id="IPR000182">
    <property type="entry name" value="GNAT_dom"/>
</dbReference>
<protein>
    <submittedName>
        <fullName evidence="4">GNAT family N-acetyltransferase</fullName>
        <ecNumber evidence="4">2.3.1.-</ecNumber>
    </submittedName>
</protein>
<dbReference type="EC" id="2.3.1.-" evidence="4"/>
<dbReference type="SUPFAM" id="SSF55729">
    <property type="entry name" value="Acyl-CoA N-acyltransferases (Nat)"/>
    <property type="match status" value="1"/>
</dbReference>
<dbReference type="CDD" id="cd04301">
    <property type="entry name" value="NAT_SF"/>
    <property type="match status" value="1"/>
</dbReference>
<dbReference type="GO" id="GO:0016746">
    <property type="term" value="F:acyltransferase activity"/>
    <property type="evidence" value="ECO:0007669"/>
    <property type="project" value="UniProtKB-KW"/>
</dbReference>
<reference evidence="5" key="1">
    <citation type="journal article" date="2019" name="Int. J. Syst. Evol. Microbiol.">
        <title>The Global Catalogue of Microorganisms (GCM) 10K type strain sequencing project: providing services to taxonomists for standard genome sequencing and annotation.</title>
        <authorList>
            <consortium name="The Broad Institute Genomics Platform"/>
            <consortium name="The Broad Institute Genome Sequencing Center for Infectious Disease"/>
            <person name="Wu L."/>
            <person name="Ma J."/>
        </authorList>
    </citation>
    <scope>NUCLEOTIDE SEQUENCE [LARGE SCALE GENOMIC DNA]</scope>
    <source>
        <strain evidence="5">TISTR 1858</strain>
    </source>
</reference>
<evidence type="ECO:0000259" key="3">
    <source>
        <dbReference type="PROSITE" id="PS51186"/>
    </source>
</evidence>
<keyword evidence="2 4" id="KW-0012">Acyltransferase</keyword>
<sequence length="193" mass="22912">MEIRRYEPKDEKSWVRCRVLSFLDTAYFDNVLRQKEHYENPSIELVAVNEGKIVGLLDAEYDTPDNRICTREPDKGAMIWHIAVHPDYQREGVGGKLLLELEKLAKELDIAYIKAWTRDDNWVRNWYEKNKFILTSSYLHVFLERDELSSITTSHKNMQLIQGWAHYTGENKLAIKEKYKRVHECVCYEKKLS</sequence>
<dbReference type="RefSeq" id="WP_379563071.1">
    <property type="nucleotide sequence ID" value="NZ_JBHUMX010000041.1"/>
</dbReference>